<organism evidence="10 11">
    <name type="scientific">Prymnesium parvum</name>
    <name type="common">Toxic golden alga</name>
    <dbReference type="NCBI Taxonomy" id="97485"/>
    <lineage>
        <taxon>Eukaryota</taxon>
        <taxon>Haptista</taxon>
        <taxon>Haptophyta</taxon>
        <taxon>Prymnesiophyceae</taxon>
        <taxon>Prymnesiales</taxon>
        <taxon>Prymnesiaceae</taxon>
        <taxon>Prymnesium</taxon>
    </lineage>
</organism>
<keyword evidence="3 9" id="KW-0813">Transport</keyword>
<gene>
    <name evidence="10" type="ORF">AB1Y20_015516</name>
</gene>
<dbReference type="SUPFAM" id="SSF103506">
    <property type="entry name" value="Mitochondrial carrier"/>
    <property type="match status" value="1"/>
</dbReference>
<dbReference type="InterPro" id="IPR023395">
    <property type="entry name" value="MCP_dom_sf"/>
</dbReference>
<evidence type="ECO:0000256" key="1">
    <source>
        <dbReference type="ARBA" id="ARBA00004141"/>
    </source>
</evidence>
<keyword evidence="11" id="KW-1185">Reference proteome</keyword>
<evidence type="ECO:0000313" key="10">
    <source>
        <dbReference type="EMBL" id="KAL1526824.1"/>
    </source>
</evidence>
<dbReference type="Gene3D" id="1.50.40.10">
    <property type="entry name" value="Mitochondrial carrier domain"/>
    <property type="match status" value="1"/>
</dbReference>
<evidence type="ECO:0000256" key="8">
    <source>
        <dbReference type="PROSITE-ProRule" id="PRU00282"/>
    </source>
</evidence>
<evidence type="ECO:0000256" key="4">
    <source>
        <dbReference type="ARBA" id="ARBA00022692"/>
    </source>
</evidence>
<evidence type="ECO:0000313" key="11">
    <source>
        <dbReference type="Proteomes" id="UP001515480"/>
    </source>
</evidence>
<reference evidence="10 11" key="1">
    <citation type="journal article" date="2024" name="Science">
        <title>Giant polyketide synthase enzymes in the biosynthesis of giant marine polyether toxins.</title>
        <authorList>
            <person name="Fallon T.R."/>
            <person name="Shende V.V."/>
            <person name="Wierzbicki I.H."/>
            <person name="Pendleton A.L."/>
            <person name="Watervoot N.F."/>
            <person name="Auber R.P."/>
            <person name="Gonzalez D.J."/>
            <person name="Wisecaver J.H."/>
            <person name="Moore B.S."/>
        </authorList>
    </citation>
    <scope>NUCLEOTIDE SEQUENCE [LARGE SCALE GENOMIC DNA]</scope>
    <source>
        <strain evidence="10 11">12B1</strain>
    </source>
</reference>
<evidence type="ECO:0000256" key="3">
    <source>
        <dbReference type="ARBA" id="ARBA00022448"/>
    </source>
</evidence>
<comment type="similarity">
    <text evidence="2 9">Belongs to the mitochondrial carrier (TC 2.A.29) family.</text>
</comment>
<dbReference type="Proteomes" id="UP001515480">
    <property type="component" value="Unassembled WGS sequence"/>
</dbReference>
<feature type="repeat" description="Solcar" evidence="8">
    <location>
        <begin position="10"/>
        <end position="82"/>
    </location>
</feature>
<dbReference type="InterPro" id="IPR018108">
    <property type="entry name" value="MCP_transmembrane"/>
</dbReference>
<evidence type="ECO:0008006" key="12">
    <source>
        <dbReference type="Google" id="ProtNLM"/>
    </source>
</evidence>
<sequence length="269" mass="29519">MADGRDLLEGKATLNAMAGGVASGAVLAVLFPMDVIKTHVQTAEFDRRVLLPRLYRGFTPAIVEHSLNRYMLFGISTIIRDQMPQQWPEPARDASSGFGAALIKTICLHPLDTIKCRWQLGQPRYDLNGLYNGFSAAATRSAGGMAIWLAARNHLERVLPDENSSRSARVPSFLVSDNARHFLSGAIASMLTDLATFPFDTLKKNLQAAPSGKGASMVGFSSMTSQLLRNGGILRFYHGYSLRLTMVGLKGAMDNVVFVYCKRYLEPFI</sequence>
<evidence type="ECO:0000256" key="7">
    <source>
        <dbReference type="ARBA" id="ARBA00023136"/>
    </source>
</evidence>
<keyword evidence="7 8" id="KW-0472">Membrane</keyword>
<keyword evidence="6" id="KW-1133">Transmembrane helix</keyword>
<feature type="repeat" description="Solcar" evidence="8">
    <location>
        <begin position="176"/>
        <end position="264"/>
    </location>
</feature>
<dbReference type="EMBL" id="JBGBPQ010000003">
    <property type="protein sequence ID" value="KAL1526824.1"/>
    <property type="molecule type" value="Genomic_DNA"/>
</dbReference>
<evidence type="ECO:0000256" key="2">
    <source>
        <dbReference type="ARBA" id="ARBA00006375"/>
    </source>
</evidence>
<comment type="caution">
    <text evidence="10">The sequence shown here is derived from an EMBL/GenBank/DDBJ whole genome shotgun (WGS) entry which is preliminary data.</text>
</comment>
<dbReference type="AlphaFoldDB" id="A0AB34K374"/>
<keyword evidence="5" id="KW-0677">Repeat</keyword>
<comment type="subcellular location">
    <subcellularLocation>
        <location evidence="1">Membrane</location>
        <topology evidence="1">Multi-pass membrane protein</topology>
    </subcellularLocation>
</comment>
<dbReference type="Pfam" id="PF00153">
    <property type="entry name" value="Mito_carr"/>
    <property type="match status" value="1"/>
</dbReference>
<dbReference type="PROSITE" id="PS50920">
    <property type="entry name" value="SOLCAR"/>
    <property type="match status" value="2"/>
</dbReference>
<keyword evidence="4 8" id="KW-0812">Transmembrane</keyword>
<dbReference type="PANTHER" id="PTHR45667">
    <property type="entry name" value="S-ADENOSYLMETHIONINE MITOCHONDRIAL CARRIER PROTEIN"/>
    <property type="match status" value="1"/>
</dbReference>
<name>A0AB34K374_PRYPA</name>
<evidence type="ECO:0000256" key="9">
    <source>
        <dbReference type="RuleBase" id="RU000488"/>
    </source>
</evidence>
<protein>
    <recommendedName>
        <fullName evidence="12">ADP,ATP carrier protein</fullName>
    </recommendedName>
</protein>
<accession>A0AB34K374</accession>
<proteinExistence type="inferred from homology"/>
<evidence type="ECO:0000256" key="5">
    <source>
        <dbReference type="ARBA" id="ARBA00022737"/>
    </source>
</evidence>
<dbReference type="GO" id="GO:0016020">
    <property type="term" value="C:membrane"/>
    <property type="evidence" value="ECO:0007669"/>
    <property type="project" value="UniProtKB-SubCell"/>
</dbReference>
<evidence type="ECO:0000256" key="6">
    <source>
        <dbReference type="ARBA" id="ARBA00022989"/>
    </source>
</evidence>